<dbReference type="Pfam" id="PF01026">
    <property type="entry name" value="TatD_DNase"/>
    <property type="match status" value="1"/>
</dbReference>
<comment type="caution">
    <text evidence="5">The sequence shown here is derived from an EMBL/GenBank/DDBJ whole genome shotgun (WGS) entry which is preliminary data.</text>
</comment>
<sequence>MFVDSHCHLDKLDLAEFDGSLERVLERARQAKVQQLLCIGVTLEDFPRMQELVAPFPQVAISCGVHPLYIAKHPLQSETLEAYVKTDTVVAVGETGLDYYYDAGSHSVQQESFAFHVELANKYQKPLIIHTRDARDDTLAILKNGQAQNCGGVLHCFTESYEMAKQAIDELDFFISISGIASFRNASELRDVVKRLPLEKLLIETDSPWLAPVPHRGQQNQPAYVADVAKCVADIKGITLAQVAAQTTANFYQLFNRVRQPEVLS</sequence>
<name>A0A094IRC0_9GAMM</name>
<dbReference type="InterPro" id="IPR001130">
    <property type="entry name" value="TatD-like"/>
</dbReference>
<dbReference type="InterPro" id="IPR015991">
    <property type="entry name" value="TatD/YcfH-like"/>
</dbReference>
<proteinExistence type="inferred from homology"/>
<keyword evidence="3" id="KW-0378">Hydrolase</keyword>
<dbReference type="CDD" id="cd01310">
    <property type="entry name" value="TatD_DNAse"/>
    <property type="match status" value="1"/>
</dbReference>
<dbReference type="PIRSF" id="PIRSF005902">
    <property type="entry name" value="DNase_TatD"/>
    <property type="match status" value="1"/>
</dbReference>
<evidence type="ECO:0000256" key="4">
    <source>
        <dbReference type="PIRSR" id="PIRSR005902-1"/>
    </source>
</evidence>
<dbReference type="Proteomes" id="UP000053718">
    <property type="component" value="Unassembled WGS sequence"/>
</dbReference>
<evidence type="ECO:0000313" key="6">
    <source>
        <dbReference type="Proteomes" id="UP000053718"/>
    </source>
</evidence>
<feature type="binding site" evidence="4">
    <location>
        <position position="6"/>
    </location>
    <ligand>
        <name>a divalent metal cation</name>
        <dbReference type="ChEBI" id="CHEBI:60240"/>
        <label>1</label>
    </ligand>
</feature>
<evidence type="ECO:0000313" key="5">
    <source>
        <dbReference type="EMBL" id="KFZ29677.1"/>
    </source>
</evidence>
<keyword evidence="6" id="KW-1185">Reference proteome</keyword>
<evidence type="ECO:0000256" key="3">
    <source>
        <dbReference type="ARBA" id="ARBA00022801"/>
    </source>
</evidence>
<dbReference type="PROSITE" id="PS01090">
    <property type="entry name" value="TATD_2"/>
    <property type="match status" value="1"/>
</dbReference>
<comment type="similarity">
    <text evidence="1">Belongs to the metallo-dependent hydrolases superfamily. TatD-type hydrolase family.</text>
</comment>
<feature type="binding site" evidence="4">
    <location>
        <position position="94"/>
    </location>
    <ligand>
        <name>a divalent metal cation</name>
        <dbReference type="ChEBI" id="CHEBI:60240"/>
        <label>1</label>
    </ligand>
</feature>
<reference evidence="5 6" key="1">
    <citation type="submission" date="2014-06" db="EMBL/GenBank/DDBJ databases">
        <title>Draft genome sequence of Idiomarina sp. MCCC 1A10513.</title>
        <authorList>
            <person name="Du J."/>
            <person name="Lai Q."/>
            <person name="Shao Z."/>
        </authorList>
    </citation>
    <scope>NUCLEOTIDE SEQUENCE [LARGE SCALE GENOMIC DNA]</scope>
    <source>
        <strain evidence="5 6">MCCC 1A10513</strain>
    </source>
</reference>
<dbReference type="GO" id="GO:0004536">
    <property type="term" value="F:DNA nuclease activity"/>
    <property type="evidence" value="ECO:0007669"/>
    <property type="project" value="InterPro"/>
</dbReference>
<feature type="binding site" evidence="4">
    <location>
        <position position="155"/>
    </location>
    <ligand>
        <name>a divalent metal cation</name>
        <dbReference type="ChEBI" id="CHEBI:60240"/>
        <label>2</label>
    </ligand>
</feature>
<dbReference type="PANTHER" id="PTHR46124">
    <property type="entry name" value="D-AMINOACYL-TRNA DEACYLASE"/>
    <property type="match status" value="1"/>
</dbReference>
<feature type="binding site" evidence="4">
    <location>
        <position position="130"/>
    </location>
    <ligand>
        <name>a divalent metal cation</name>
        <dbReference type="ChEBI" id="CHEBI:60240"/>
        <label>2</label>
    </ligand>
</feature>
<evidence type="ECO:0000256" key="2">
    <source>
        <dbReference type="ARBA" id="ARBA00022723"/>
    </source>
</evidence>
<evidence type="ECO:0000256" key="1">
    <source>
        <dbReference type="ARBA" id="ARBA00009275"/>
    </source>
</evidence>
<dbReference type="STRING" id="1517416.IDAT_00800"/>
<dbReference type="PROSITE" id="PS01091">
    <property type="entry name" value="TATD_3"/>
    <property type="match status" value="1"/>
</dbReference>
<dbReference type="FunFam" id="3.20.20.140:FF:000005">
    <property type="entry name" value="TatD family hydrolase"/>
    <property type="match status" value="1"/>
</dbReference>
<dbReference type="eggNOG" id="COG0084">
    <property type="taxonomic scope" value="Bacteria"/>
</dbReference>
<dbReference type="Gene3D" id="3.20.20.140">
    <property type="entry name" value="Metal-dependent hydrolases"/>
    <property type="match status" value="1"/>
</dbReference>
<dbReference type="GO" id="GO:0005829">
    <property type="term" value="C:cytosol"/>
    <property type="evidence" value="ECO:0007669"/>
    <property type="project" value="TreeGrafter"/>
</dbReference>
<dbReference type="RefSeq" id="WP_034729279.1">
    <property type="nucleotide sequence ID" value="NZ_JPIN01000001.1"/>
</dbReference>
<dbReference type="PANTHER" id="PTHR46124:SF2">
    <property type="entry name" value="D-AMINOACYL-TRNA DEACYLASE"/>
    <property type="match status" value="1"/>
</dbReference>
<organism evidence="5 6">
    <name type="scientific">Pseudidiomarina atlantica</name>
    <dbReference type="NCBI Taxonomy" id="1517416"/>
    <lineage>
        <taxon>Bacteria</taxon>
        <taxon>Pseudomonadati</taxon>
        <taxon>Pseudomonadota</taxon>
        <taxon>Gammaproteobacteria</taxon>
        <taxon>Alteromonadales</taxon>
        <taxon>Idiomarinaceae</taxon>
        <taxon>Pseudidiomarina</taxon>
    </lineage>
</organism>
<feature type="binding site" evidence="4">
    <location>
        <position position="206"/>
    </location>
    <ligand>
        <name>a divalent metal cation</name>
        <dbReference type="ChEBI" id="CHEBI:60240"/>
        <label>1</label>
    </ligand>
</feature>
<dbReference type="OrthoDB" id="9810005at2"/>
<protein>
    <submittedName>
        <fullName evidence="5">DNAse</fullName>
    </submittedName>
</protein>
<dbReference type="InterPro" id="IPR018228">
    <property type="entry name" value="DNase_TatD-rel_CS"/>
</dbReference>
<dbReference type="GO" id="GO:0016788">
    <property type="term" value="F:hydrolase activity, acting on ester bonds"/>
    <property type="evidence" value="ECO:0007669"/>
    <property type="project" value="InterPro"/>
</dbReference>
<accession>A0A094IRC0</accession>
<dbReference type="PROSITE" id="PS01137">
    <property type="entry name" value="TATD_1"/>
    <property type="match status" value="1"/>
</dbReference>
<dbReference type="InterPro" id="IPR032466">
    <property type="entry name" value="Metal_Hydrolase"/>
</dbReference>
<dbReference type="NCBIfam" id="TIGR00010">
    <property type="entry name" value="YchF/TatD family DNA exonuclease"/>
    <property type="match status" value="1"/>
</dbReference>
<dbReference type="AlphaFoldDB" id="A0A094IRC0"/>
<dbReference type="EMBL" id="JPIN01000001">
    <property type="protein sequence ID" value="KFZ29677.1"/>
    <property type="molecule type" value="Genomic_DNA"/>
</dbReference>
<feature type="binding site" evidence="4">
    <location>
        <position position="8"/>
    </location>
    <ligand>
        <name>a divalent metal cation</name>
        <dbReference type="ChEBI" id="CHEBI:60240"/>
        <label>1</label>
    </ligand>
</feature>
<keyword evidence="2 4" id="KW-0479">Metal-binding</keyword>
<dbReference type="SUPFAM" id="SSF51556">
    <property type="entry name" value="Metallo-dependent hydrolases"/>
    <property type="match status" value="1"/>
</dbReference>
<dbReference type="GO" id="GO:0046872">
    <property type="term" value="F:metal ion binding"/>
    <property type="evidence" value="ECO:0007669"/>
    <property type="project" value="UniProtKB-KW"/>
</dbReference>
<gene>
    <name evidence="5" type="ORF">IDAT_00800</name>
</gene>